<comment type="caution">
    <text evidence="2">The sequence shown here is derived from an EMBL/GenBank/DDBJ whole genome shotgun (WGS) entry which is preliminary data.</text>
</comment>
<evidence type="ECO:0000313" key="2">
    <source>
        <dbReference type="EMBL" id="KAF7427629.1"/>
    </source>
</evidence>
<evidence type="ECO:0000256" key="1">
    <source>
        <dbReference type="SAM" id="MobiDB-lite"/>
    </source>
</evidence>
<feature type="region of interest" description="Disordered" evidence="1">
    <location>
        <begin position="49"/>
        <end position="104"/>
    </location>
</feature>
<dbReference type="Proteomes" id="UP000600918">
    <property type="component" value="Unassembled WGS sequence"/>
</dbReference>
<evidence type="ECO:0000313" key="3">
    <source>
        <dbReference type="Proteomes" id="UP000600918"/>
    </source>
</evidence>
<accession>A0A834P4G9</accession>
<gene>
    <name evidence="2" type="ORF">H0235_007323</name>
</gene>
<feature type="compositionally biased region" description="Polar residues" evidence="1">
    <location>
        <begin position="64"/>
        <end position="76"/>
    </location>
</feature>
<name>A0A834P4G9_VESPE</name>
<proteinExistence type="predicted"/>
<dbReference type="AlphaFoldDB" id="A0A834P4G9"/>
<dbReference type="EMBL" id="JACSDY010000005">
    <property type="protein sequence ID" value="KAF7427629.1"/>
    <property type="molecule type" value="Genomic_DNA"/>
</dbReference>
<sequence length="143" mass="15926">MTRNSLKEKKENLAKILDGEGFMRVEAALAWWLCSAWQGVSRIVANYTGQSTIDDDDREKDTSNGDNNETHGSLFSTEVDKELPPPHTSKSVFTEEREKKGRAANQNTSLFRLWSVLGALATRRTNAAKVTVESISSLPVHCE</sequence>
<organism evidence="2 3">
    <name type="scientific">Vespula pensylvanica</name>
    <name type="common">Western yellow jacket</name>
    <name type="synonym">Wasp</name>
    <dbReference type="NCBI Taxonomy" id="30213"/>
    <lineage>
        <taxon>Eukaryota</taxon>
        <taxon>Metazoa</taxon>
        <taxon>Ecdysozoa</taxon>
        <taxon>Arthropoda</taxon>
        <taxon>Hexapoda</taxon>
        <taxon>Insecta</taxon>
        <taxon>Pterygota</taxon>
        <taxon>Neoptera</taxon>
        <taxon>Endopterygota</taxon>
        <taxon>Hymenoptera</taxon>
        <taxon>Apocrita</taxon>
        <taxon>Aculeata</taxon>
        <taxon>Vespoidea</taxon>
        <taxon>Vespidae</taxon>
        <taxon>Vespinae</taxon>
        <taxon>Vespula</taxon>
    </lineage>
</organism>
<reference evidence="2" key="1">
    <citation type="journal article" date="2020" name="G3 (Bethesda)">
        <title>High-Quality Assemblies for Three Invasive Social Wasps from the &lt;i&gt;Vespula&lt;/i&gt; Genus.</title>
        <authorList>
            <person name="Harrop T.W.R."/>
            <person name="Guhlin J."/>
            <person name="McLaughlin G.M."/>
            <person name="Permina E."/>
            <person name="Stockwell P."/>
            <person name="Gilligan J."/>
            <person name="Le Lec M.F."/>
            <person name="Gruber M.A.M."/>
            <person name="Quinn O."/>
            <person name="Lovegrove M."/>
            <person name="Duncan E.J."/>
            <person name="Remnant E.J."/>
            <person name="Van Eeckhoven J."/>
            <person name="Graham B."/>
            <person name="Knapp R.A."/>
            <person name="Langford K.W."/>
            <person name="Kronenberg Z."/>
            <person name="Press M.O."/>
            <person name="Eacker S.M."/>
            <person name="Wilson-Rankin E.E."/>
            <person name="Purcell J."/>
            <person name="Lester P.J."/>
            <person name="Dearden P.K."/>
        </authorList>
    </citation>
    <scope>NUCLEOTIDE SEQUENCE</scope>
    <source>
        <strain evidence="2">Volc-1</strain>
    </source>
</reference>
<protein>
    <submittedName>
        <fullName evidence="2">Uncharacterized protein</fullName>
    </submittedName>
</protein>
<keyword evidence="3" id="KW-1185">Reference proteome</keyword>